<organism evidence="2 3">
    <name type="scientific">Kipferlia bialata</name>
    <dbReference type="NCBI Taxonomy" id="797122"/>
    <lineage>
        <taxon>Eukaryota</taxon>
        <taxon>Metamonada</taxon>
        <taxon>Carpediemonas-like organisms</taxon>
        <taxon>Kipferlia</taxon>
    </lineage>
</organism>
<dbReference type="InterPro" id="IPR016024">
    <property type="entry name" value="ARM-type_fold"/>
</dbReference>
<evidence type="ECO:0000313" key="2">
    <source>
        <dbReference type="EMBL" id="GIQ88333.1"/>
    </source>
</evidence>
<name>A0A9K3GMM2_9EUKA</name>
<dbReference type="PANTHER" id="PTHR10997">
    <property type="entry name" value="IMPORTIN-7, 8, 11"/>
    <property type="match status" value="1"/>
</dbReference>
<dbReference type="Gene3D" id="1.25.10.10">
    <property type="entry name" value="Leucine-rich Repeat Variant"/>
    <property type="match status" value="1"/>
</dbReference>
<dbReference type="InterPro" id="IPR011989">
    <property type="entry name" value="ARM-like"/>
</dbReference>
<sequence>QCAATGVSDAKQADVFQKVLEIFNALSAQDLLPFVETNLAAFLQCTVQHLNRDVEGFSDPTADNETPGALERFQSSCIEVLSLYVNQYSEDLGPYIQQIIQPVWQLLQTRKHQPRFDPVVVSGLDLLTALARSDHHTMFNNPQLLHSMCVDVAFPNLGLRRSDVETFEFDQEEWIRYHMLKADVSTRVASARNLIGALCANYETQITQEATAHSAHLQQLGAATPAASWRYQAASLSLTSAVAARQSTRSLGVTKVPDTMNMDSIVTQQVTPILTATPAACTSEDFPVHQQIVVCTALHFIAAMPSTP</sequence>
<comment type="caution">
    <text evidence="2">The sequence shown here is derived from an EMBL/GenBank/DDBJ whole genome shotgun (WGS) entry which is preliminary data.</text>
</comment>
<dbReference type="GO" id="GO:0005635">
    <property type="term" value="C:nuclear envelope"/>
    <property type="evidence" value="ECO:0007669"/>
    <property type="project" value="TreeGrafter"/>
</dbReference>
<dbReference type="GO" id="GO:0006611">
    <property type="term" value="P:protein export from nucleus"/>
    <property type="evidence" value="ECO:0007669"/>
    <property type="project" value="TreeGrafter"/>
</dbReference>
<dbReference type="GO" id="GO:0005829">
    <property type="term" value="C:cytosol"/>
    <property type="evidence" value="ECO:0007669"/>
    <property type="project" value="TreeGrafter"/>
</dbReference>
<dbReference type="GO" id="GO:0006606">
    <property type="term" value="P:protein import into nucleus"/>
    <property type="evidence" value="ECO:0007669"/>
    <property type="project" value="TreeGrafter"/>
</dbReference>
<keyword evidence="3" id="KW-1185">Reference proteome</keyword>
<dbReference type="PANTHER" id="PTHR10997:SF8">
    <property type="entry name" value="EXPORTIN-2"/>
    <property type="match status" value="1"/>
</dbReference>
<reference evidence="2 3" key="1">
    <citation type="journal article" date="2018" name="PLoS ONE">
        <title>The draft genome of Kipferlia bialata reveals reductive genome evolution in fornicate parasites.</title>
        <authorList>
            <person name="Tanifuji G."/>
            <person name="Takabayashi S."/>
            <person name="Kume K."/>
            <person name="Takagi M."/>
            <person name="Nakayama T."/>
            <person name="Kamikawa R."/>
            <person name="Inagaki Y."/>
            <person name="Hashimoto T."/>
        </authorList>
    </citation>
    <scope>NUCLEOTIDE SEQUENCE [LARGE SCALE GENOMIC DNA]</scope>
    <source>
        <strain evidence="2">NY0173</strain>
    </source>
</reference>
<dbReference type="Pfam" id="PF08506">
    <property type="entry name" value="Cse1"/>
    <property type="match status" value="1"/>
</dbReference>
<dbReference type="GO" id="GO:0005049">
    <property type="term" value="F:nuclear export signal receptor activity"/>
    <property type="evidence" value="ECO:0007669"/>
    <property type="project" value="TreeGrafter"/>
</dbReference>
<dbReference type="AlphaFoldDB" id="A0A9K3GMM2"/>
<gene>
    <name evidence="2" type="ORF">KIPB_010559</name>
</gene>
<accession>A0A9K3GMM2</accession>
<dbReference type="OrthoDB" id="3268246at2759"/>
<dbReference type="EMBL" id="BDIP01003970">
    <property type="protein sequence ID" value="GIQ88333.1"/>
    <property type="molecule type" value="Genomic_DNA"/>
</dbReference>
<evidence type="ECO:0000259" key="1">
    <source>
        <dbReference type="Pfam" id="PF08506"/>
    </source>
</evidence>
<dbReference type="Proteomes" id="UP000265618">
    <property type="component" value="Unassembled WGS sequence"/>
</dbReference>
<dbReference type="InterPro" id="IPR013713">
    <property type="entry name" value="XPO2_central"/>
</dbReference>
<dbReference type="SUPFAM" id="SSF48371">
    <property type="entry name" value="ARM repeat"/>
    <property type="match status" value="1"/>
</dbReference>
<proteinExistence type="predicted"/>
<protein>
    <recommendedName>
        <fullName evidence="1">Exportin-2 central domain-containing protein</fullName>
    </recommendedName>
</protein>
<feature type="domain" description="Exportin-2 central" evidence="1">
    <location>
        <begin position="15"/>
        <end position="276"/>
    </location>
</feature>
<feature type="non-terminal residue" evidence="2">
    <location>
        <position position="1"/>
    </location>
</feature>
<evidence type="ECO:0000313" key="3">
    <source>
        <dbReference type="Proteomes" id="UP000265618"/>
    </source>
</evidence>